<gene>
    <name evidence="1" type="ORF">BO66DRAFT_451397</name>
</gene>
<dbReference type="EMBL" id="KZ824956">
    <property type="protein sequence ID" value="RAH70081.1"/>
    <property type="molecule type" value="Genomic_DNA"/>
</dbReference>
<reference evidence="1" key="1">
    <citation type="submission" date="2018-02" db="EMBL/GenBank/DDBJ databases">
        <title>The genomes of Aspergillus section Nigri reveals drivers in fungal speciation.</title>
        <authorList>
            <consortium name="DOE Joint Genome Institute"/>
            <person name="Vesth T.C."/>
            <person name="Nybo J."/>
            <person name="Theobald S."/>
            <person name="Brandl J."/>
            <person name="Frisvad J.C."/>
            <person name="Nielsen K.F."/>
            <person name="Lyhne E.K."/>
            <person name="Kogle M.E."/>
            <person name="Kuo A."/>
            <person name="Riley R."/>
            <person name="Clum A."/>
            <person name="Nolan M."/>
            <person name="Lipzen A."/>
            <person name="Salamov A."/>
            <person name="Henrissat B."/>
            <person name="Wiebenga A."/>
            <person name="De vries R.P."/>
            <person name="Grigoriev I.V."/>
            <person name="Mortensen U.H."/>
            <person name="Andersen M.R."/>
            <person name="Baker S.E."/>
        </authorList>
    </citation>
    <scope>NUCLEOTIDE SEQUENCE</scope>
    <source>
        <strain evidence="1">CBS 121060</strain>
    </source>
</reference>
<evidence type="ECO:0000313" key="2">
    <source>
        <dbReference type="Proteomes" id="UP000249661"/>
    </source>
</evidence>
<dbReference type="Proteomes" id="UP000249661">
    <property type="component" value="Unassembled WGS sequence"/>
</dbReference>
<sequence length="932" mass="102642">MILSNPEPHIAQLLDHAAATDAGIFAYAQERTEEPSYLSYSQLRLLAAQKADLLRNDGSQSSAKIVLIHFATQFENIVWFWASILAGRVPCLSQALGHSPEDRAAHFEHLHRLLLDPLVITSQTLLNRDFAASSVLRTVAVEQLEAGMYVPGSHSIEPLPSTEGIDLMMLTSGSTGRAKAVSLSHRQIFAAVQGKLAIMPLPKSSALLNWIALDHVAGLVEIHLCALRAGLDQVHVPATEVLTDPLLFLRLIAKHGVSRTFAPNFFLQKLSTALDAVAASMIDVVDLSQLRYIASGGEPNLVDVCVRLTKQLTQLGTGTSPIVPGFGMTETCAGAIFNFSCPQIDISAGTEFASLGACMPGIEMRISSVTGNDVNVNKQASGWLEVRGEVIFEGYFNDETATRTAFTADGWFRTGDIASLDCHGRLYLTGRSNDVININGIKHDPCTVEAALNQAAIPGIVAFSVACFTYRPSNADSGGVMVIYEHTYPTDDIEARLSTLTSISHIVSPIVGSRPHVLPLAPGQLVKTTLGKLSRTKIRRALEQGQYHTQQETNNELIRSYQSINASPPQNEAEEALMGLLHELFFDLPEITADHAILNMGISSVDLIRLKRAIERRFQIAEVPMVMLLTSNTIQSLSSAIRALRHNSCKASCETYQPIVTLQPQGSKVPLWLFHPGIGEILVFLGLVQYFPDRPIYAMRARGFSPDEEPFAHLSDVLSTYYRALKAQQPDGPYALAGYSYDSMIAFELSKLLEANGDQVRFLGCFNLPPHIQDRMRTLDWTAGVLHIAHFCGVLTEQQSEAMADDLRALTPAEQVSRVLAEGCTQRCEELALTQESLLTWTNVAWSLQKIGWEYSPTGSVTSMDVFYCQPLKVVARTREEYRNTKLNHWVNFVREDVRYHEVDGEHYTMIGPEHVARFQLTLKKALVARGL</sequence>
<keyword evidence="2" id="KW-1185">Reference proteome</keyword>
<protein>
    <submittedName>
        <fullName evidence="1">Polyketide synthase PksJ</fullName>
    </submittedName>
</protein>
<accession>A0ACD1H988</accession>
<name>A0ACD1H988_9EURO</name>
<evidence type="ECO:0000313" key="1">
    <source>
        <dbReference type="EMBL" id="RAH70081.1"/>
    </source>
</evidence>
<proteinExistence type="predicted"/>
<organism evidence="1 2">
    <name type="scientific">Aspergillus aculeatinus CBS 121060</name>
    <dbReference type="NCBI Taxonomy" id="1448322"/>
    <lineage>
        <taxon>Eukaryota</taxon>
        <taxon>Fungi</taxon>
        <taxon>Dikarya</taxon>
        <taxon>Ascomycota</taxon>
        <taxon>Pezizomycotina</taxon>
        <taxon>Eurotiomycetes</taxon>
        <taxon>Eurotiomycetidae</taxon>
        <taxon>Eurotiales</taxon>
        <taxon>Aspergillaceae</taxon>
        <taxon>Aspergillus</taxon>
        <taxon>Aspergillus subgen. Circumdati</taxon>
    </lineage>
</organism>